<feature type="region of interest" description="Disordered" evidence="4">
    <location>
        <begin position="356"/>
        <end position="434"/>
    </location>
</feature>
<evidence type="ECO:0000256" key="4">
    <source>
        <dbReference type="SAM" id="MobiDB-lite"/>
    </source>
</evidence>
<feature type="region of interest" description="Disordered" evidence="4">
    <location>
        <begin position="240"/>
        <end position="317"/>
    </location>
</feature>
<dbReference type="PROSITE" id="PS00018">
    <property type="entry name" value="EF_HAND_1"/>
    <property type="match status" value="1"/>
</dbReference>
<dbReference type="AlphaFoldDB" id="A0AAF3EXH4"/>
<feature type="compositionally biased region" description="Acidic residues" evidence="4">
    <location>
        <begin position="288"/>
        <end position="314"/>
    </location>
</feature>
<dbReference type="SUPFAM" id="SSF57850">
    <property type="entry name" value="RING/U-box"/>
    <property type="match status" value="1"/>
</dbReference>
<dbReference type="InterPro" id="IPR013083">
    <property type="entry name" value="Znf_RING/FYVE/PHD"/>
</dbReference>
<dbReference type="Gene3D" id="3.30.40.10">
    <property type="entry name" value="Zinc/RING finger domain, C3HC4 (zinc finger)"/>
    <property type="match status" value="1"/>
</dbReference>
<keyword evidence="1 3" id="KW-0479">Metal-binding</keyword>
<dbReference type="InterPro" id="IPR001841">
    <property type="entry name" value="Znf_RING"/>
</dbReference>
<keyword evidence="1 3" id="KW-0863">Zinc-finger</keyword>
<feature type="compositionally biased region" description="Acidic residues" evidence="4">
    <location>
        <begin position="357"/>
        <end position="389"/>
    </location>
</feature>
<dbReference type="Proteomes" id="UP000887575">
    <property type="component" value="Unassembled WGS sequence"/>
</dbReference>
<dbReference type="WBParaSite" id="MBELARI_LOCUS18257.1">
    <property type="protein sequence ID" value="MBELARI_LOCUS18257.1"/>
    <property type="gene ID" value="MBELARI_LOCUS18257"/>
</dbReference>
<evidence type="ECO:0000313" key="7">
    <source>
        <dbReference type="WBParaSite" id="MBELARI_LOCUS18257.1"/>
    </source>
</evidence>
<name>A0AAF3EXH4_9BILA</name>
<reference evidence="7" key="1">
    <citation type="submission" date="2024-02" db="UniProtKB">
        <authorList>
            <consortium name="WormBaseParasite"/>
        </authorList>
    </citation>
    <scope>IDENTIFICATION</scope>
</reference>
<proteinExistence type="predicted"/>
<feature type="compositionally biased region" description="Basic residues" evidence="4">
    <location>
        <begin position="113"/>
        <end position="122"/>
    </location>
</feature>
<feature type="domain" description="RING-type" evidence="5">
    <location>
        <begin position="489"/>
        <end position="548"/>
    </location>
</feature>
<sequence>MPGRRRLNVDDYHSSSSPVRRRRRVDENGSNTPPRNAGMLSKEQQERRDAEMALELQREEEELLIRERAQVIEPTLTPGALLRIIGDSLATNAAPAGHLGTLRRNNSNVLQRSRGRHNRTRSRSLDLPRDTGNNVVVLLLNSGNSSSMQAVADTLIEIGTRMQAVNGLEFNVQTDETQSMTSDETEEIESDESVDLEESMDTEYSSSEMSFTGLNAFESDEFEDSSNGSLSSEDSIMYSDEHERGLTDSGESDVHLNDSMDDLESENNLSTGDKNDDESEEGSTQSFDSEDDDDDDQISDGEISDYSSESEELEVTPGRMAIYLSISEESLSYESLHDRASGGGSMNDAQIELASSDGDDMFDGELTLGDDSEIDSGDSEDGDDEDENESIASSNDGSDDHSIEEEGELNGASAGSTTEEGESGDDDDLGQPLMFAEVNGPLGRHLMSGQLLRISNLLLASERRERRDTTPLEEPRDETMIQCSDWGQCTICFEDAPYDPVGCLHCQQLIGCKPCVNRWFLGSRRQRADSPLSLGLSGVNHRQCPLCRHEYEAGTPEVGSMFVLAPKH</sequence>
<dbReference type="PROSITE" id="PS50089">
    <property type="entry name" value="ZF_RING_2"/>
    <property type="match status" value="1"/>
</dbReference>
<feature type="compositionally biased region" description="Acidic residues" evidence="4">
    <location>
        <begin position="183"/>
        <end position="201"/>
    </location>
</feature>
<evidence type="ECO:0000313" key="6">
    <source>
        <dbReference type="Proteomes" id="UP000887575"/>
    </source>
</evidence>
<feature type="compositionally biased region" description="Acidic residues" evidence="4">
    <location>
        <begin position="419"/>
        <end position="429"/>
    </location>
</feature>
<evidence type="ECO:0000256" key="3">
    <source>
        <dbReference type="PROSITE-ProRule" id="PRU00175"/>
    </source>
</evidence>
<organism evidence="6 7">
    <name type="scientific">Mesorhabditis belari</name>
    <dbReference type="NCBI Taxonomy" id="2138241"/>
    <lineage>
        <taxon>Eukaryota</taxon>
        <taxon>Metazoa</taxon>
        <taxon>Ecdysozoa</taxon>
        <taxon>Nematoda</taxon>
        <taxon>Chromadorea</taxon>
        <taxon>Rhabditida</taxon>
        <taxon>Rhabditina</taxon>
        <taxon>Rhabditomorpha</taxon>
        <taxon>Rhabditoidea</taxon>
        <taxon>Rhabditidae</taxon>
        <taxon>Mesorhabditinae</taxon>
        <taxon>Mesorhabditis</taxon>
    </lineage>
</organism>
<evidence type="ECO:0000256" key="1">
    <source>
        <dbReference type="ARBA" id="ARBA00022771"/>
    </source>
</evidence>
<dbReference type="GO" id="GO:0008270">
    <property type="term" value="F:zinc ion binding"/>
    <property type="evidence" value="ECO:0007669"/>
    <property type="project" value="UniProtKB-KW"/>
</dbReference>
<feature type="compositionally biased region" description="Basic and acidic residues" evidence="4">
    <location>
        <begin position="240"/>
        <end position="258"/>
    </location>
</feature>
<evidence type="ECO:0000256" key="2">
    <source>
        <dbReference type="ARBA" id="ARBA00022833"/>
    </source>
</evidence>
<feature type="region of interest" description="Disordered" evidence="4">
    <location>
        <begin position="1"/>
        <end position="49"/>
    </location>
</feature>
<feature type="region of interest" description="Disordered" evidence="4">
    <location>
        <begin position="171"/>
        <end position="208"/>
    </location>
</feature>
<protein>
    <recommendedName>
        <fullName evidence="5">RING-type domain-containing protein</fullName>
    </recommendedName>
</protein>
<accession>A0AAF3EXH4</accession>
<evidence type="ECO:0000259" key="5">
    <source>
        <dbReference type="PROSITE" id="PS50089"/>
    </source>
</evidence>
<feature type="region of interest" description="Disordered" evidence="4">
    <location>
        <begin position="98"/>
        <end position="128"/>
    </location>
</feature>
<keyword evidence="6" id="KW-1185">Reference proteome</keyword>
<dbReference type="PANTHER" id="PTHR21578:SF9">
    <property type="entry name" value="RING-TYPE DOMAIN-CONTAINING PROTEIN"/>
    <property type="match status" value="1"/>
</dbReference>
<keyword evidence="2" id="KW-0862">Zinc</keyword>
<dbReference type="InterPro" id="IPR018247">
    <property type="entry name" value="EF_Hand_1_Ca_BS"/>
</dbReference>
<dbReference type="PANTHER" id="PTHR21578">
    <property type="entry name" value="PROTEIN CBG03826"/>
    <property type="match status" value="1"/>
</dbReference>